<dbReference type="Proteomes" id="UP000523431">
    <property type="component" value="Unassembled WGS sequence"/>
</dbReference>
<proteinExistence type="predicted"/>
<evidence type="ECO:0000256" key="1">
    <source>
        <dbReference type="SAM" id="SignalP"/>
    </source>
</evidence>
<evidence type="ECO:0000313" key="3">
    <source>
        <dbReference type="EMBL" id="MBB4534909.1"/>
    </source>
</evidence>
<accession>A0A7W6V8V9</accession>
<dbReference type="RefSeq" id="WP_183839212.1">
    <property type="nucleotide sequence ID" value="NZ_JACIHU010000002.1"/>
</dbReference>
<evidence type="ECO:0008006" key="6">
    <source>
        <dbReference type="Google" id="ProtNLM"/>
    </source>
</evidence>
<dbReference type="NCBIfam" id="NF033672">
    <property type="entry name" value="mbn_chaper_assoc"/>
    <property type="match status" value="1"/>
</dbReference>
<dbReference type="Proteomes" id="UP000557344">
    <property type="component" value="Unassembled WGS sequence"/>
</dbReference>
<sequence>MKTIIALLACMLFASVASADDDPQQVIPARLRLMFETADKPLEFTSVVAVQADWAIVGWRQDWRGGRALLKKTHHGWSIYLCSGDSLKDAGTLQKIGLSANDAAALAAKLRDAEANIDPSTLALLSSFEGTVMMMNEASNGAGGGHEGHAQ</sequence>
<keyword evidence="1" id="KW-0732">Signal</keyword>
<evidence type="ECO:0000313" key="5">
    <source>
        <dbReference type="Proteomes" id="UP000557344"/>
    </source>
</evidence>
<dbReference type="AlphaFoldDB" id="A0A7W6V8V9"/>
<name>A0A7W6V8V9_RHIET</name>
<dbReference type="EMBL" id="JACIHU010000002">
    <property type="protein sequence ID" value="MBB4478897.1"/>
    <property type="molecule type" value="Genomic_DNA"/>
</dbReference>
<reference evidence="4 5" key="1">
    <citation type="submission" date="2020-08" db="EMBL/GenBank/DDBJ databases">
        <title>Genomic Encyclopedia of Type Strains, Phase IV (KMG-V): Genome sequencing to study the core and pangenomes of soil and plant-associated prokaryotes.</title>
        <authorList>
            <person name="Whitman W."/>
        </authorList>
    </citation>
    <scope>NUCLEOTIDE SEQUENCE [LARGE SCALE GENOMIC DNA]</scope>
    <source>
        <strain evidence="2 5">SEMIA 471</strain>
        <strain evidence="3 4">SEMIA 489</strain>
    </source>
</reference>
<organism evidence="2 5">
    <name type="scientific">Rhizobium etli</name>
    <dbReference type="NCBI Taxonomy" id="29449"/>
    <lineage>
        <taxon>Bacteria</taxon>
        <taxon>Pseudomonadati</taxon>
        <taxon>Pseudomonadota</taxon>
        <taxon>Alphaproteobacteria</taxon>
        <taxon>Hyphomicrobiales</taxon>
        <taxon>Rhizobiaceae</taxon>
        <taxon>Rhizobium/Agrobacterium group</taxon>
        <taxon>Rhizobium</taxon>
    </lineage>
</organism>
<evidence type="ECO:0000313" key="4">
    <source>
        <dbReference type="Proteomes" id="UP000523431"/>
    </source>
</evidence>
<comment type="caution">
    <text evidence="2">The sequence shown here is derived from an EMBL/GenBank/DDBJ whole genome shotgun (WGS) entry which is preliminary data.</text>
</comment>
<feature type="chain" id="PRO_5036214358" description="Copper uptake system-associated protein" evidence="1">
    <location>
        <begin position="20"/>
        <end position="151"/>
    </location>
</feature>
<feature type="signal peptide" evidence="1">
    <location>
        <begin position="1"/>
        <end position="19"/>
    </location>
</feature>
<gene>
    <name evidence="2" type="ORF">GGE46_001465</name>
    <name evidence="3" type="ORF">GGE57_001645</name>
</gene>
<protein>
    <recommendedName>
        <fullName evidence="6">Copper uptake system-associated protein</fullName>
    </recommendedName>
</protein>
<evidence type="ECO:0000313" key="2">
    <source>
        <dbReference type="EMBL" id="MBB4478897.1"/>
    </source>
</evidence>
<dbReference type="EMBL" id="JACIID010000002">
    <property type="protein sequence ID" value="MBB4534909.1"/>
    <property type="molecule type" value="Genomic_DNA"/>
</dbReference>